<protein>
    <submittedName>
        <fullName evidence="1">Uncharacterized protein</fullName>
    </submittedName>
</protein>
<dbReference type="EMBL" id="FOOQ01000013">
    <property type="protein sequence ID" value="SFH07436.1"/>
    <property type="molecule type" value="Genomic_DNA"/>
</dbReference>
<dbReference type="RefSeq" id="WP_092894103.1">
    <property type="nucleotide sequence ID" value="NZ_FOOQ01000013.1"/>
</dbReference>
<evidence type="ECO:0000313" key="1">
    <source>
        <dbReference type="EMBL" id="SFH07436.1"/>
    </source>
</evidence>
<sequence>MGVEQFSQMVRGSGGTLRTAATGVMETDNYAHGDAFDEDGSAYPYSINPAETIQELTITQAGDVDAEITTTGGDTFALRLHGGVGVWDKWEIDSVTFRDPRGTAAAVSGAWAGE</sequence>
<organism evidence="1 2">
    <name type="scientific">Halopelagius inordinatus</name>
    <dbReference type="NCBI Taxonomy" id="553467"/>
    <lineage>
        <taxon>Archaea</taxon>
        <taxon>Methanobacteriati</taxon>
        <taxon>Methanobacteriota</taxon>
        <taxon>Stenosarchaea group</taxon>
        <taxon>Halobacteria</taxon>
        <taxon>Halobacteriales</taxon>
        <taxon>Haloferacaceae</taxon>
    </lineage>
</organism>
<dbReference type="AlphaFoldDB" id="A0A1I2X415"/>
<proteinExistence type="predicted"/>
<keyword evidence="2" id="KW-1185">Reference proteome</keyword>
<gene>
    <name evidence="1" type="ORF">SAMN04488063_0095</name>
</gene>
<accession>A0A1I2X415</accession>
<dbReference type="STRING" id="553467.SAMN04488063_0095"/>
<evidence type="ECO:0000313" key="2">
    <source>
        <dbReference type="Proteomes" id="UP000198876"/>
    </source>
</evidence>
<dbReference type="Proteomes" id="UP000198876">
    <property type="component" value="Unassembled WGS sequence"/>
</dbReference>
<name>A0A1I2X415_9EURY</name>
<dbReference type="OrthoDB" id="287565at2157"/>
<reference evidence="2" key="1">
    <citation type="submission" date="2016-10" db="EMBL/GenBank/DDBJ databases">
        <authorList>
            <person name="Varghese N."/>
            <person name="Submissions S."/>
        </authorList>
    </citation>
    <scope>NUCLEOTIDE SEQUENCE [LARGE SCALE GENOMIC DNA]</scope>
    <source>
        <strain evidence="2">CGMCC 1.7739</strain>
    </source>
</reference>